<dbReference type="PANTHER" id="PTHR22991">
    <property type="entry name" value="PROTEIN CBG13490"/>
    <property type="match status" value="1"/>
</dbReference>
<keyword evidence="1" id="KW-1015">Disulfide bond</keyword>
<feature type="non-terminal residue" evidence="3">
    <location>
        <position position="162"/>
    </location>
</feature>
<protein>
    <recommendedName>
        <fullName evidence="5">C-type lectin</fullName>
    </recommendedName>
</protein>
<dbReference type="Proteomes" id="UP001328107">
    <property type="component" value="Unassembled WGS sequence"/>
</dbReference>
<name>A0AAN5D4J8_9BILA</name>
<keyword evidence="4" id="KW-1185">Reference proteome</keyword>
<evidence type="ECO:0000256" key="1">
    <source>
        <dbReference type="ARBA" id="ARBA00023157"/>
    </source>
</evidence>
<sequence>MKIHILSTVVFSFLVITSADAATTIAPNNDGLSCPRGFDLVKDGQCRGTAHQMGWSLNTSLNKSIELWGALDASPLIIKDMEVLQRIVCNIETNKWMWIDGSDVDYKPPCYDDELKNHAFQMPCSDSIIMEIGDMLSESPENEAESVRKSWRDFGFPSYFSG</sequence>
<dbReference type="AlphaFoldDB" id="A0AAN5D4J8"/>
<feature type="signal peptide" evidence="2">
    <location>
        <begin position="1"/>
        <end position="21"/>
    </location>
</feature>
<dbReference type="EMBL" id="BTRK01000005">
    <property type="protein sequence ID" value="GMR55967.1"/>
    <property type="molecule type" value="Genomic_DNA"/>
</dbReference>
<accession>A0AAN5D4J8</accession>
<gene>
    <name evidence="3" type="ORF">PMAYCL1PPCAC_26162</name>
</gene>
<keyword evidence="2" id="KW-0732">Signal</keyword>
<evidence type="ECO:0008006" key="5">
    <source>
        <dbReference type="Google" id="ProtNLM"/>
    </source>
</evidence>
<evidence type="ECO:0000313" key="4">
    <source>
        <dbReference type="Proteomes" id="UP001328107"/>
    </source>
</evidence>
<evidence type="ECO:0000256" key="2">
    <source>
        <dbReference type="SAM" id="SignalP"/>
    </source>
</evidence>
<reference evidence="4" key="1">
    <citation type="submission" date="2022-10" db="EMBL/GenBank/DDBJ databases">
        <title>Genome assembly of Pristionchus species.</title>
        <authorList>
            <person name="Yoshida K."/>
            <person name="Sommer R.J."/>
        </authorList>
    </citation>
    <scope>NUCLEOTIDE SEQUENCE [LARGE SCALE GENOMIC DNA]</scope>
    <source>
        <strain evidence="4">RS5460</strain>
    </source>
</reference>
<dbReference type="InterPro" id="IPR050976">
    <property type="entry name" value="Snaclec"/>
</dbReference>
<organism evidence="3 4">
    <name type="scientific">Pristionchus mayeri</name>
    <dbReference type="NCBI Taxonomy" id="1317129"/>
    <lineage>
        <taxon>Eukaryota</taxon>
        <taxon>Metazoa</taxon>
        <taxon>Ecdysozoa</taxon>
        <taxon>Nematoda</taxon>
        <taxon>Chromadorea</taxon>
        <taxon>Rhabditida</taxon>
        <taxon>Rhabditina</taxon>
        <taxon>Diplogasteromorpha</taxon>
        <taxon>Diplogasteroidea</taxon>
        <taxon>Neodiplogasteridae</taxon>
        <taxon>Pristionchus</taxon>
    </lineage>
</organism>
<comment type="caution">
    <text evidence="3">The sequence shown here is derived from an EMBL/GenBank/DDBJ whole genome shotgun (WGS) entry which is preliminary data.</text>
</comment>
<evidence type="ECO:0000313" key="3">
    <source>
        <dbReference type="EMBL" id="GMR55967.1"/>
    </source>
</evidence>
<proteinExistence type="predicted"/>
<feature type="chain" id="PRO_5043037520" description="C-type lectin" evidence="2">
    <location>
        <begin position="22"/>
        <end position="162"/>
    </location>
</feature>
<dbReference type="PANTHER" id="PTHR22991:SF40">
    <property type="entry name" value="PROTEIN CBG13490"/>
    <property type="match status" value="1"/>
</dbReference>